<protein>
    <submittedName>
        <fullName evidence="1">Endoribonuclease Nob1</fullName>
    </submittedName>
</protein>
<sequence length="136" mass="14636">MSGGGVTHCVVPVKRTGYPPHPICSIIKLQVRDLVLFGGTFHSVKRSITNEHLWLTLACGSGRIAFSLYPPTQRCIGCGSKKDAVAWLSAPYEGAHDAVPDAENHKRIKKGNALECLELVVERRISGGGANSLTSR</sequence>
<evidence type="ECO:0000313" key="2">
    <source>
        <dbReference type="Proteomes" id="UP000727407"/>
    </source>
</evidence>
<gene>
    <name evidence="1" type="primary">nob1</name>
    <name evidence="1" type="ORF">DAT39_014956</name>
</gene>
<name>A0A8J4X6L4_CLAMG</name>
<evidence type="ECO:0000313" key="1">
    <source>
        <dbReference type="EMBL" id="KAF5895323.1"/>
    </source>
</evidence>
<accession>A0A8J4X6L4</accession>
<reference evidence="1" key="1">
    <citation type="submission" date="2020-07" db="EMBL/GenBank/DDBJ databases">
        <title>Clarias magur genome sequencing, assembly and annotation.</title>
        <authorList>
            <person name="Kushwaha B."/>
            <person name="Kumar R."/>
            <person name="Das P."/>
            <person name="Joshi C.G."/>
            <person name="Kumar D."/>
            <person name="Nagpure N.S."/>
            <person name="Pandey M."/>
            <person name="Agarwal S."/>
            <person name="Srivastava S."/>
            <person name="Singh M."/>
            <person name="Sahoo L."/>
            <person name="Jayasankar P."/>
            <person name="Meher P.K."/>
            <person name="Koringa P.G."/>
            <person name="Iquebal M.A."/>
            <person name="Das S.P."/>
            <person name="Bit A."/>
            <person name="Patnaik S."/>
            <person name="Patel N."/>
            <person name="Shah T.M."/>
            <person name="Hinsu A."/>
            <person name="Jena J.K."/>
        </authorList>
    </citation>
    <scope>NUCLEOTIDE SEQUENCE</scope>
    <source>
        <strain evidence="1">CIFAMagur01</strain>
        <tissue evidence="1">Testis</tissue>
    </source>
</reference>
<proteinExistence type="predicted"/>
<keyword evidence="2" id="KW-1185">Reference proteome</keyword>
<organism evidence="1 2">
    <name type="scientific">Clarias magur</name>
    <name type="common">Asian catfish</name>
    <name type="synonym">Macropteronotus magur</name>
    <dbReference type="NCBI Taxonomy" id="1594786"/>
    <lineage>
        <taxon>Eukaryota</taxon>
        <taxon>Metazoa</taxon>
        <taxon>Chordata</taxon>
        <taxon>Craniata</taxon>
        <taxon>Vertebrata</taxon>
        <taxon>Euteleostomi</taxon>
        <taxon>Actinopterygii</taxon>
        <taxon>Neopterygii</taxon>
        <taxon>Teleostei</taxon>
        <taxon>Ostariophysi</taxon>
        <taxon>Siluriformes</taxon>
        <taxon>Clariidae</taxon>
        <taxon>Clarias</taxon>
    </lineage>
</organism>
<comment type="caution">
    <text evidence="1">The sequence shown here is derived from an EMBL/GenBank/DDBJ whole genome shotgun (WGS) entry which is preliminary data.</text>
</comment>
<dbReference type="AlphaFoldDB" id="A0A8J4X6L4"/>
<dbReference type="EMBL" id="QNUK01000327">
    <property type="protein sequence ID" value="KAF5895323.1"/>
    <property type="molecule type" value="Genomic_DNA"/>
</dbReference>
<dbReference type="Proteomes" id="UP000727407">
    <property type="component" value="Unassembled WGS sequence"/>
</dbReference>